<organism evidence="1 2">
    <name type="scientific">Aquamicrobium defluvii</name>
    <dbReference type="NCBI Taxonomy" id="69279"/>
    <lineage>
        <taxon>Bacteria</taxon>
        <taxon>Pseudomonadati</taxon>
        <taxon>Pseudomonadota</taxon>
        <taxon>Alphaproteobacteria</taxon>
        <taxon>Hyphomicrobiales</taxon>
        <taxon>Phyllobacteriaceae</taxon>
        <taxon>Aquamicrobium</taxon>
    </lineage>
</organism>
<reference evidence="1 2" key="1">
    <citation type="submission" date="2019-03" db="EMBL/GenBank/DDBJ databases">
        <title>Genomic Encyclopedia of Type Strains, Phase IV (KMG-IV): sequencing the most valuable type-strain genomes for metagenomic binning, comparative biology and taxonomic classification.</title>
        <authorList>
            <person name="Goeker M."/>
        </authorList>
    </citation>
    <scope>NUCLEOTIDE SEQUENCE [LARGE SCALE GENOMIC DNA]</scope>
    <source>
        <strain evidence="1 2">DSM 11603</strain>
    </source>
</reference>
<evidence type="ECO:0000313" key="1">
    <source>
        <dbReference type="EMBL" id="TDR34841.1"/>
    </source>
</evidence>
<accession>A0A4V3DKK0</accession>
<protein>
    <submittedName>
        <fullName evidence="1">Proteic killer suppression protein</fullName>
    </submittedName>
</protein>
<dbReference type="PANTHER" id="PTHR40266">
    <property type="entry name" value="TOXIN HIGB-1"/>
    <property type="match status" value="1"/>
</dbReference>
<proteinExistence type="predicted"/>
<dbReference type="SUPFAM" id="SSF143011">
    <property type="entry name" value="RelE-like"/>
    <property type="match status" value="1"/>
</dbReference>
<dbReference type="InterPro" id="IPR035093">
    <property type="entry name" value="RelE/ParE_toxin_dom_sf"/>
</dbReference>
<dbReference type="PANTHER" id="PTHR40266:SF2">
    <property type="entry name" value="TOXIN HIGB-1"/>
    <property type="match status" value="1"/>
</dbReference>
<dbReference type="Pfam" id="PF05015">
    <property type="entry name" value="HigB-like_toxin"/>
    <property type="match status" value="1"/>
</dbReference>
<dbReference type="Gene3D" id="3.30.2310.20">
    <property type="entry name" value="RelE-like"/>
    <property type="match status" value="1"/>
</dbReference>
<gene>
    <name evidence="1" type="ORF">DES43_11253</name>
</gene>
<name>A0A4V3DKK0_9HYPH</name>
<dbReference type="AlphaFoldDB" id="A0A4V3DKK0"/>
<dbReference type="RefSeq" id="WP_133675169.1">
    <property type="nucleotide sequence ID" value="NZ_SNZF01000012.1"/>
</dbReference>
<evidence type="ECO:0000313" key="2">
    <source>
        <dbReference type="Proteomes" id="UP000294958"/>
    </source>
</evidence>
<dbReference type="EMBL" id="SNZF01000012">
    <property type="protein sequence ID" value="TDR34841.1"/>
    <property type="molecule type" value="Genomic_DNA"/>
</dbReference>
<keyword evidence="2" id="KW-1185">Reference proteome</keyword>
<dbReference type="InterPro" id="IPR007711">
    <property type="entry name" value="HigB-1"/>
</dbReference>
<comment type="caution">
    <text evidence="1">The sequence shown here is derived from an EMBL/GenBank/DDBJ whole genome shotgun (WGS) entry which is preliminary data.</text>
</comment>
<sequence>MILGFRDEWLGAFFVDDVHSRNIPADLESRLFRKLQMIDDAMTDQDLRVPPSNHFEKLKGNLDGFHSIRVNRQWRLVFRWDGSRGEASSLYLDDHSYR</sequence>
<dbReference type="OrthoDB" id="9801102at2"/>
<dbReference type="Proteomes" id="UP000294958">
    <property type="component" value="Unassembled WGS sequence"/>
</dbReference>